<feature type="domain" description="Glycine N-acyltransferase C-terminal" evidence="5">
    <location>
        <begin position="285"/>
        <end position="363"/>
    </location>
</feature>
<dbReference type="Gene3D" id="3.40.630.30">
    <property type="match status" value="1"/>
</dbReference>
<feature type="domain" description="Glycine N-acyltransferase N-terminal" evidence="4">
    <location>
        <begin position="201"/>
        <end position="283"/>
    </location>
</feature>
<evidence type="ECO:0000256" key="3">
    <source>
        <dbReference type="RuleBase" id="RU368002"/>
    </source>
</evidence>
<dbReference type="Proteomes" id="UP000018936">
    <property type="component" value="Unassembled WGS sequence"/>
</dbReference>
<accession>V8PEE1</accession>
<dbReference type="GO" id="GO:0047961">
    <property type="term" value="F:glycine N-acyltransferase activity"/>
    <property type="evidence" value="ECO:0007669"/>
    <property type="project" value="InterPro"/>
</dbReference>
<dbReference type="InterPro" id="IPR016181">
    <property type="entry name" value="Acyl_CoA_acyltransferase"/>
</dbReference>
<dbReference type="OrthoDB" id="61870at2759"/>
<comment type="caution">
    <text evidence="6">The sequence shown here is derived from an EMBL/GenBank/DDBJ whole genome shotgun (WGS) entry which is preliminary data.</text>
</comment>
<dbReference type="PANTHER" id="PTHR15298">
    <property type="entry name" value="L-COA N-ACYLTRANSFERASE-RELATED"/>
    <property type="match status" value="1"/>
</dbReference>
<feature type="domain" description="Glycine N-acyltransferase N-terminal" evidence="4">
    <location>
        <begin position="37"/>
        <end position="143"/>
    </location>
</feature>
<dbReference type="EC" id="2.3.1.-" evidence="3"/>
<gene>
    <name evidence="6" type="primary">GLYATL3</name>
    <name evidence="6" type="ORF">L345_01261</name>
</gene>
<dbReference type="SUPFAM" id="SSF55729">
    <property type="entry name" value="Acyl-CoA N-acyltransferases (Nat)"/>
    <property type="match status" value="1"/>
</dbReference>
<keyword evidence="1 3" id="KW-0808">Transferase</keyword>
<evidence type="ECO:0000259" key="4">
    <source>
        <dbReference type="Pfam" id="PF06021"/>
    </source>
</evidence>
<proteinExistence type="inferred from homology"/>
<reference evidence="6 7" key="1">
    <citation type="journal article" date="2013" name="Proc. Natl. Acad. Sci. U.S.A.">
        <title>The king cobra genome reveals dynamic gene evolution and adaptation in the snake venom system.</title>
        <authorList>
            <person name="Vonk F.J."/>
            <person name="Casewell N.R."/>
            <person name="Henkel C.V."/>
            <person name="Heimberg A.M."/>
            <person name="Jansen H.J."/>
            <person name="McCleary R.J."/>
            <person name="Kerkkamp H.M."/>
            <person name="Vos R.A."/>
            <person name="Guerreiro I."/>
            <person name="Calvete J.J."/>
            <person name="Wuster W."/>
            <person name="Woods A.E."/>
            <person name="Logan J.M."/>
            <person name="Harrison R.A."/>
            <person name="Castoe T.A."/>
            <person name="de Koning A.P."/>
            <person name="Pollock D.D."/>
            <person name="Yandell M."/>
            <person name="Calderon D."/>
            <person name="Renjifo C."/>
            <person name="Currier R.B."/>
            <person name="Salgado D."/>
            <person name="Pla D."/>
            <person name="Sanz L."/>
            <person name="Hyder A.S."/>
            <person name="Ribeiro J.M."/>
            <person name="Arntzen J.W."/>
            <person name="van den Thillart G.E."/>
            <person name="Boetzer M."/>
            <person name="Pirovano W."/>
            <person name="Dirks R.P."/>
            <person name="Spaink H.P."/>
            <person name="Duboule D."/>
            <person name="McGlinn E."/>
            <person name="Kini R.M."/>
            <person name="Richardson M.K."/>
        </authorList>
    </citation>
    <scope>NUCLEOTIDE SEQUENCE</scope>
    <source>
        <tissue evidence="6">Blood</tissue>
    </source>
</reference>
<evidence type="ECO:0000256" key="1">
    <source>
        <dbReference type="ARBA" id="ARBA00022679"/>
    </source>
</evidence>
<dbReference type="Pfam" id="PF06021">
    <property type="entry name" value="Gly_acyl_tr_N"/>
    <property type="match status" value="2"/>
</dbReference>
<dbReference type="InterPro" id="IPR015938">
    <property type="entry name" value="Glycine_N-acyltransferase_N"/>
</dbReference>
<organism evidence="6 7">
    <name type="scientific">Ophiophagus hannah</name>
    <name type="common">King cobra</name>
    <name type="synonym">Naja hannah</name>
    <dbReference type="NCBI Taxonomy" id="8665"/>
    <lineage>
        <taxon>Eukaryota</taxon>
        <taxon>Metazoa</taxon>
        <taxon>Chordata</taxon>
        <taxon>Craniata</taxon>
        <taxon>Vertebrata</taxon>
        <taxon>Euteleostomi</taxon>
        <taxon>Lepidosauria</taxon>
        <taxon>Squamata</taxon>
        <taxon>Bifurcata</taxon>
        <taxon>Unidentata</taxon>
        <taxon>Episquamata</taxon>
        <taxon>Toxicofera</taxon>
        <taxon>Serpentes</taxon>
        <taxon>Colubroidea</taxon>
        <taxon>Elapidae</taxon>
        <taxon>Elapinae</taxon>
        <taxon>Ophiophagus</taxon>
    </lineage>
</organism>
<dbReference type="AlphaFoldDB" id="V8PEE1"/>
<comment type="similarity">
    <text evidence="3">Belongs to the glycine N-acyltransferase family.</text>
</comment>
<keyword evidence="7" id="KW-1185">Reference proteome</keyword>
<keyword evidence="2 3" id="KW-0012">Acyltransferase</keyword>
<protein>
    <recommendedName>
        <fullName evidence="3">Glycine N-acyltransferase-like protein</fullName>
        <ecNumber evidence="3">2.3.1.-</ecNumber>
    </recommendedName>
</protein>
<dbReference type="PANTHER" id="PTHR15298:SF1">
    <property type="entry name" value="GLYCINE N-ACYLTRANSFERASE-LIKE PROTEIN"/>
    <property type="match status" value="1"/>
</dbReference>
<dbReference type="InterPro" id="IPR010313">
    <property type="entry name" value="Glycine_N-acyltransferase"/>
</dbReference>
<dbReference type="Pfam" id="PF08444">
    <property type="entry name" value="Gly_acyl_tr_C"/>
    <property type="match status" value="1"/>
</dbReference>
<feature type="non-terminal residue" evidence="6">
    <location>
        <position position="1"/>
    </location>
</feature>
<evidence type="ECO:0000313" key="6">
    <source>
        <dbReference type="EMBL" id="ETE72919.1"/>
    </source>
</evidence>
<feature type="non-terminal residue" evidence="6">
    <location>
        <position position="403"/>
    </location>
</feature>
<evidence type="ECO:0000313" key="7">
    <source>
        <dbReference type="Proteomes" id="UP000018936"/>
    </source>
</evidence>
<sequence length="403" mass="45682">MRIVLWGCARMSTFGTVWKSLLAKRRLRGTCRAPSTMLILTCSSKLQLLESALRKGLPETLSVCGAVMHINRGNPAQHEVVVDSWPEFKAVLTRPRKEVVKDKRDYYANLHAAFYRDEDACRILLENKDAIDWDKAFQLQGKAWALAISFPPLGNFRKCQKPGLQDGLYQAVKDMAEARRVHMEPHFFQAVLHPDAATFCLQDGLYQAVKVMAEARSVHMEPHFYQAVLHPDAATFCQNQLRSDPFHLGTLNPSHAALLNDTYEFGGNDRSLHYLRSLTEDFPNACLLGHKGQLVAWSLSDALGCLTHGYTLPEYRGKSHMKTVMQALARKLHAKDFALYTRVRAENKISKQLLSGQGFHLLPWTNFINSYPKICFLDKEDQPISWLLSNPLSCMTYGCYLPP</sequence>
<evidence type="ECO:0000259" key="5">
    <source>
        <dbReference type="Pfam" id="PF08444"/>
    </source>
</evidence>
<name>V8PEE1_OPHHA</name>
<dbReference type="EMBL" id="AZIM01000161">
    <property type="protein sequence ID" value="ETE72919.1"/>
    <property type="molecule type" value="Genomic_DNA"/>
</dbReference>
<evidence type="ECO:0000256" key="2">
    <source>
        <dbReference type="ARBA" id="ARBA00023315"/>
    </source>
</evidence>
<dbReference type="InterPro" id="IPR013652">
    <property type="entry name" value="Glycine_N-acyltransferase_C"/>
</dbReference>
<dbReference type="GO" id="GO:0005739">
    <property type="term" value="C:mitochondrion"/>
    <property type="evidence" value="ECO:0007669"/>
    <property type="project" value="InterPro"/>
</dbReference>